<protein>
    <submittedName>
        <fullName evidence="1">Uncharacterized protein</fullName>
    </submittedName>
</protein>
<dbReference type="RefSeq" id="WP_308712485.1">
    <property type="nucleotide sequence ID" value="NZ_JAVHUY010000009.1"/>
</dbReference>
<sequence>MRELTGAVVAHLASPQANVVNGAYYDGFTPAEPAMLVDNRGAVRRLWKLSPRLTGLDATPATRARGWPGG</sequence>
<dbReference type="EMBL" id="JAVHUY010000009">
    <property type="protein sequence ID" value="MDQ7905213.1"/>
    <property type="molecule type" value="Genomic_DNA"/>
</dbReference>
<organism evidence="1 2">
    <name type="scientific">Phytohabitans maris</name>
    <dbReference type="NCBI Taxonomy" id="3071409"/>
    <lineage>
        <taxon>Bacteria</taxon>
        <taxon>Bacillati</taxon>
        <taxon>Actinomycetota</taxon>
        <taxon>Actinomycetes</taxon>
        <taxon>Micromonosporales</taxon>
        <taxon>Micromonosporaceae</taxon>
    </lineage>
</organism>
<evidence type="ECO:0000313" key="1">
    <source>
        <dbReference type="EMBL" id="MDQ7905213.1"/>
    </source>
</evidence>
<evidence type="ECO:0000313" key="2">
    <source>
        <dbReference type="Proteomes" id="UP001230908"/>
    </source>
</evidence>
<comment type="caution">
    <text evidence="1">The sequence shown here is derived from an EMBL/GenBank/DDBJ whole genome shotgun (WGS) entry which is preliminary data.</text>
</comment>
<name>A0ABU0ZE34_9ACTN</name>
<gene>
    <name evidence="1" type="ORF">RB614_11830</name>
</gene>
<reference evidence="1 2" key="1">
    <citation type="submission" date="2023-08" db="EMBL/GenBank/DDBJ databases">
        <title>Phytohabitans sansha sp. nov., isolated from marine sediment.</title>
        <authorList>
            <person name="Zhao Y."/>
            <person name="Yi K."/>
        </authorList>
    </citation>
    <scope>NUCLEOTIDE SEQUENCE [LARGE SCALE GENOMIC DNA]</scope>
    <source>
        <strain evidence="1 2">ZYX-F-186</strain>
    </source>
</reference>
<accession>A0ABU0ZE34</accession>
<proteinExistence type="predicted"/>
<dbReference type="Proteomes" id="UP001230908">
    <property type="component" value="Unassembled WGS sequence"/>
</dbReference>
<keyword evidence="2" id="KW-1185">Reference proteome</keyword>